<comment type="catalytic activity">
    <reaction evidence="7">
        <text>L-threonyl-[protein] + ATP = O-phospho-L-threonyl-[protein] + ADP + H(+)</text>
        <dbReference type="Rhea" id="RHEA:46608"/>
        <dbReference type="Rhea" id="RHEA-COMP:11060"/>
        <dbReference type="Rhea" id="RHEA-COMP:11605"/>
        <dbReference type="ChEBI" id="CHEBI:15378"/>
        <dbReference type="ChEBI" id="CHEBI:30013"/>
        <dbReference type="ChEBI" id="CHEBI:30616"/>
        <dbReference type="ChEBI" id="CHEBI:61977"/>
        <dbReference type="ChEBI" id="CHEBI:456216"/>
        <dbReference type="EC" id="2.7.11.1"/>
    </reaction>
</comment>
<sequence length="361" mass="40550">MKFVSCISTSELKSKCLRKDMRGVDICACVKFIFFINKLQKIIILPIGNCHFYSVMSSSERRPAGGPRKIPEKLPEIETIQYGEKLGQGHFSEVYEGVYKNEFPVAIKVIERGSDHLISTEIQLLQDLRGLPHIVQLYEVIHKENTVLVFELVKSLDTDDFFDELTPKRLKFCLKALCTALQAAHRKGVVHRDIKLENVMISEDFSDLKVIDWGCGTYITDSMSPKAGSRTVRSPEMLLGYRGYGSAGDCWAVGAFIYDVLTDGRIPWKAKSSPEALGKMSTIFGGSALFGLAKKLDIDVDEQAAALMNHHAKHTIDSFFSEDCSDLVDDNLVDLMHHLLEIDPSKRYTMDQALGHPYFTS</sequence>
<dbReference type="PANTHER" id="PTHR24054">
    <property type="entry name" value="CASEIN KINASE II SUBUNIT ALPHA"/>
    <property type="match status" value="1"/>
</dbReference>
<evidence type="ECO:0000256" key="9">
    <source>
        <dbReference type="PROSITE-ProRule" id="PRU10141"/>
    </source>
</evidence>
<dbReference type="GO" id="GO:0005634">
    <property type="term" value="C:nucleus"/>
    <property type="evidence" value="ECO:0000318"/>
    <property type="project" value="GO_Central"/>
</dbReference>
<dbReference type="GO" id="GO:0005524">
    <property type="term" value="F:ATP binding"/>
    <property type="evidence" value="ECO:0007669"/>
    <property type="project" value="UniProtKB-UniRule"/>
</dbReference>
<evidence type="ECO:0000256" key="3">
    <source>
        <dbReference type="ARBA" id="ARBA00022679"/>
    </source>
</evidence>
<dbReference type="VEuPathDB" id="TrichDB:TVAG_031810"/>
<dbReference type="RefSeq" id="XP_001315905.1">
    <property type="nucleotide sequence ID" value="XM_001315870.1"/>
</dbReference>
<evidence type="ECO:0000256" key="10">
    <source>
        <dbReference type="RuleBase" id="RU000304"/>
    </source>
</evidence>
<reference evidence="12" key="2">
    <citation type="journal article" date="2007" name="Science">
        <title>Draft genome sequence of the sexually transmitted pathogen Trichomonas vaginalis.</title>
        <authorList>
            <person name="Carlton J.M."/>
            <person name="Hirt R.P."/>
            <person name="Silva J.C."/>
            <person name="Delcher A.L."/>
            <person name="Schatz M."/>
            <person name="Zhao Q."/>
            <person name="Wortman J.R."/>
            <person name="Bidwell S.L."/>
            <person name="Alsmark U.C.M."/>
            <person name="Besteiro S."/>
            <person name="Sicheritz-Ponten T."/>
            <person name="Noel C.J."/>
            <person name="Dacks J.B."/>
            <person name="Foster P.G."/>
            <person name="Simillion C."/>
            <person name="Van de Peer Y."/>
            <person name="Miranda-Saavedra D."/>
            <person name="Barton G.J."/>
            <person name="Westrop G.D."/>
            <person name="Mueller S."/>
            <person name="Dessi D."/>
            <person name="Fiori P.L."/>
            <person name="Ren Q."/>
            <person name="Paulsen I."/>
            <person name="Zhang H."/>
            <person name="Bastida-Corcuera F.D."/>
            <person name="Simoes-Barbosa A."/>
            <person name="Brown M.T."/>
            <person name="Hayes R.D."/>
            <person name="Mukherjee M."/>
            <person name="Okumura C.Y."/>
            <person name="Schneider R."/>
            <person name="Smith A.J."/>
            <person name="Vanacova S."/>
            <person name="Villalvazo M."/>
            <person name="Haas B.J."/>
            <person name="Pertea M."/>
            <person name="Feldblyum T.V."/>
            <person name="Utterback T.R."/>
            <person name="Shu C.L."/>
            <person name="Osoegawa K."/>
            <person name="de Jong P.J."/>
            <person name="Hrdy I."/>
            <person name="Horvathova L."/>
            <person name="Zubacova Z."/>
            <person name="Dolezal P."/>
            <person name="Malik S.B."/>
            <person name="Logsdon J.M. Jr."/>
            <person name="Henze K."/>
            <person name="Gupta A."/>
            <person name="Wang C.C."/>
            <person name="Dunne R.L."/>
            <person name="Upcroft J.A."/>
            <person name="Upcroft P."/>
            <person name="White O."/>
            <person name="Salzberg S.L."/>
            <person name="Tang P."/>
            <person name="Chiu C.-H."/>
            <person name="Lee Y.-S."/>
            <person name="Embley T.M."/>
            <person name="Coombs G.H."/>
            <person name="Mottram J.C."/>
            <person name="Tachezy J."/>
            <person name="Fraser-Liggett C.M."/>
            <person name="Johnson P.J."/>
        </authorList>
    </citation>
    <scope>NUCLEOTIDE SEQUENCE [LARGE SCALE GENOMIC DNA]</scope>
    <source>
        <strain evidence="12">G3</strain>
    </source>
</reference>
<dbReference type="GO" id="GO:0004674">
    <property type="term" value="F:protein serine/threonine kinase activity"/>
    <property type="evidence" value="ECO:0000318"/>
    <property type="project" value="GO_Central"/>
</dbReference>
<evidence type="ECO:0000256" key="2">
    <source>
        <dbReference type="ARBA" id="ARBA00022527"/>
    </source>
</evidence>
<name>A2EUI0_TRIV3</name>
<evidence type="ECO:0000313" key="12">
    <source>
        <dbReference type="EMBL" id="EAY03682.1"/>
    </source>
</evidence>
<dbReference type="EMBL" id="DS113497">
    <property type="protein sequence ID" value="EAY03682.1"/>
    <property type="molecule type" value="Genomic_DNA"/>
</dbReference>
<dbReference type="SMR" id="A2EUI0"/>
<dbReference type="InterPro" id="IPR008271">
    <property type="entry name" value="Ser/Thr_kinase_AS"/>
</dbReference>
<evidence type="ECO:0000313" key="13">
    <source>
        <dbReference type="Proteomes" id="UP000001542"/>
    </source>
</evidence>
<keyword evidence="3" id="KW-0808">Transferase</keyword>
<evidence type="ECO:0000256" key="4">
    <source>
        <dbReference type="ARBA" id="ARBA00022741"/>
    </source>
</evidence>
<dbReference type="VEuPathDB" id="TrichDB:TVAGG3_0363400"/>
<keyword evidence="4 9" id="KW-0547">Nucleotide-binding</keyword>
<dbReference type="Pfam" id="PF00069">
    <property type="entry name" value="Pkinase"/>
    <property type="match status" value="1"/>
</dbReference>
<reference evidence="12" key="1">
    <citation type="submission" date="2006-10" db="EMBL/GenBank/DDBJ databases">
        <authorList>
            <person name="Amadeo P."/>
            <person name="Zhao Q."/>
            <person name="Wortman J."/>
            <person name="Fraser-Liggett C."/>
            <person name="Carlton J."/>
        </authorList>
    </citation>
    <scope>NUCLEOTIDE SEQUENCE</scope>
    <source>
        <strain evidence="12">G3</strain>
    </source>
</reference>
<accession>A2EUI0</accession>
<feature type="domain" description="Protein kinase" evidence="11">
    <location>
        <begin position="80"/>
        <end position="359"/>
    </location>
</feature>
<evidence type="ECO:0000256" key="5">
    <source>
        <dbReference type="ARBA" id="ARBA00022777"/>
    </source>
</evidence>
<protein>
    <recommendedName>
        <fullName evidence="1">non-specific serine/threonine protein kinase</fullName>
        <ecNumber evidence="1">2.7.11.1</ecNumber>
    </recommendedName>
</protein>
<dbReference type="GO" id="GO:0005956">
    <property type="term" value="C:protein kinase CK2 complex"/>
    <property type="evidence" value="ECO:0000318"/>
    <property type="project" value="GO_Central"/>
</dbReference>
<evidence type="ECO:0000256" key="1">
    <source>
        <dbReference type="ARBA" id="ARBA00012513"/>
    </source>
</evidence>
<evidence type="ECO:0000256" key="7">
    <source>
        <dbReference type="ARBA" id="ARBA00047899"/>
    </source>
</evidence>
<dbReference type="PROSITE" id="PS00108">
    <property type="entry name" value="PROTEIN_KINASE_ST"/>
    <property type="match status" value="1"/>
</dbReference>
<feature type="binding site" evidence="9">
    <location>
        <position position="108"/>
    </location>
    <ligand>
        <name>ATP</name>
        <dbReference type="ChEBI" id="CHEBI:30616"/>
    </ligand>
</feature>
<dbReference type="GO" id="GO:0005829">
    <property type="term" value="C:cytosol"/>
    <property type="evidence" value="ECO:0000318"/>
    <property type="project" value="GO_Central"/>
</dbReference>
<dbReference type="InParanoid" id="A2EUI0"/>
<dbReference type="eggNOG" id="KOG0668">
    <property type="taxonomic scope" value="Eukaryota"/>
</dbReference>
<dbReference type="KEGG" id="tva:4761528"/>
<keyword evidence="13" id="KW-1185">Reference proteome</keyword>
<dbReference type="Gene3D" id="1.10.510.10">
    <property type="entry name" value="Transferase(Phosphotransferase) domain 1"/>
    <property type="match status" value="1"/>
</dbReference>
<evidence type="ECO:0000259" key="11">
    <source>
        <dbReference type="PROSITE" id="PS50011"/>
    </source>
</evidence>
<dbReference type="SMART" id="SM00220">
    <property type="entry name" value="S_TKc"/>
    <property type="match status" value="1"/>
</dbReference>
<organism evidence="12 13">
    <name type="scientific">Trichomonas vaginalis (strain ATCC PRA-98 / G3)</name>
    <dbReference type="NCBI Taxonomy" id="412133"/>
    <lineage>
        <taxon>Eukaryota</taxon>
        <taxon>Metamonada</taxon>
        <taxon>Parabasalia</taxon>
        <taxon>Trichomonadida</taxon>
        <taxon>Trichomonadidae</taxon>
        <taxon>Trichomonas</taxon>
    </lineage>
</organism>
<dbReference type="Gene3D" id="3.30.200.20">
    <property type="entry name" value="Phosphorylase Kinase, domain 1"/>
    <property type="match status" value="1"/>
</dbReference>
<dbReference type="SUPFAM" id="SSF56112">
    <property type="entry name" value="Protein kinase-like (PK-like)"/>
    <property type="match status" value="1"/>
</dbReference>
<dbReference type="PANTHER" id="PTHR24054:SF0">
    <property type="entry name" value="CASEIN KINASE II SUBUNIT ALPHA"/>
    <property type="match status" value="1"/>
</dbReference>
<dbReference type="InterPro" id="IPR045216">
    <property type="entry name" value="CK2_alpha"/>
</dbReference>
<dbReference type="STRING" id="5722.A2EUI0"/>
<keyword evidence="6 9" id="KW-0067">ATP-binding</keyword>
<dbReference type="PROSITE" id="PS00107">
    <property type="entry name" value="PROTEIN_KINASE_ATP"/>
    <property type="match status" value="1"/>
</dbReference>
<evidence type="ECO:0000256" key="6">
    <source>
        <dbReference type="ARBA" id="ARBA00022840"/>
    </source>
</evidence>
<dbReference type="OrthoDB" id="4062651at2759"/>
<comment type="similarity">
    <text evidence="10">Belongs to the protein kinase superfamily.</text>
</comment>
<dbReference type="InterPro" id="IPR000719">
    <property type="entry name" value="Prot_kinase_dom"/>
</dbReference>
<dbReference type="EC" id="2.7.11.1" evidence="1"/>
<dbReference type="InterPro" id="IPR011009">
    <property type="entry name" value="Kinase-like_dom_sf"/>
</dbReference>
<keyword evidence="5 12" id="KW-0418">Kinase</keyword>
<dbReference type="PROSITE" id="PS50011">
    <property type="entry name" value="PROTEIN_KINASE_DOM"/>
    <property type="match status" value="1"/>
</dbReference>
<gene>
    <name evidence="12" type="ORF">TVAG_031810</name>
</gene>
<dbReference type="InterPro" id="IPR017441">
    <property type="entry name" value="Protein_kinase_ATP_BS"/>
</dbReference>
<keyword evidence="2 10" id="KW-0723">Serine/threonine-protein kinase</keyword>
<dbReference type="AlphaFoldDB" id="A2EUI0"/>
<proteinExistence type="inferred from homology"/>
<dbReference type="GO" id="GO:0006974">
    <property type="term" value="P:DNA damage response"/>
    <property type="evidence" value="ECO:0000318"/>
    <property type="project" value="GO_Central"/>
</dbReference>
<evidence type="ECO:0000256" key="8">
    <source>
        <dbReference type="ARBA" id="ARBA00048679"/>
    </source>
</evidence>
<comment type="catalytic activity">
    <reaction evidence="8">
        <text>L-seryl-[protein] + ATP = O-phospho-L-seryl-[protein] + ADP + H(+)</text>
        <dbReference type="Rhea" id="RHEA:17989"/>
        <dbReference type="Rhea" id="RHEA-COMP:9863"/>
        <dbReference type="Rhea" id="RHEA-COMP:11604"/>
        <dbReference type="ChEBI" id="CHEBI:15378"/>
        <dbReference type="ChEBI" id="CHEBI:29999"/>
        <dbReference type="ChEBI" id="CHEBI:30616"/>
        <dbReference type="ChEBI" id="CHEBI:83421"/>
        <dbReference type="ChEBI" id="CHEBI:456216"/>
        <dbReference type="EC" id="2.7.11.1"/>
    </reaction>
</comment>
<dbReference type="Proteomes" id="UP000001542">
    <property type="component" value="Unassembled WGS sequence"/>
</dbReference>
<dbReference type="GO" id="GO:0051726">
    <property type="term" value="P:regulation of cell cycle"/>
    <property type="evidence" value="ECO:0000318"/>
    <property type="project" value="GO_Central"/>
</dbReference>